<dbReference type="SUPFAM" id="SSF54631">
    <property type="entry name" value="CBS-domain pair"/>
    <property type="match status" value="1"/>
</dbReference>
<feature type="domain" description="CBS" evidence="9">
    <location>
        <begin position="309"/>
        <end position="366"/>
    </location>
</feature>
<keyword evidence="4 10" id="KW-0067">ATP-binding</keyword>
<organism evidence="10 11">
    <name type="scientific">Pengzhenrongella frigida</name>
    <dbReference type="NCBI Taxonomy" id="1259133"/>
    <lineage>
        <taxon>Bacteria</taxon>
        <taxon>Bacillati</taxon>
        <taxon>Actinomycetota</taxon>
        <taxon>Actinomycetes</taxon>
        <taxon>Micrococcales</taxon>
        <taxon>Pengzhenrongella</taxon>
    </lineage>
</organism>
<dbReference type="PROSITE" id="PS00211">
    <property type="entry name" value="ABC_TRANSPORTER_1"/>
    <property type="match status" value="1"/>
</dbReference>
<dbReference type="PROSITE" id="PS50893">
    <property type="entry name" value="ABC_TRANSPORTER_2"/>
    <property type="match status" value="1"/>
</dbReference>
<dbReference type="OrthoDB" id="9802264at2"/>
<dbReference type="GO" id="GO:0016887">
    <property type="term" value="F:ATP hydrolysis activity"/>
    <property type="evidence" value="ECO:0007669"/>
    <property type="project" value="InterPro"/>
</dbReference>
<evidence type="ECO:0000259" key="9">
    <source>
        <dbReference type="PROSITE" id="PS51371"/>
    </source>
</evidence>
<keyword evidence="11" id="KW-1185">Reference proteome</keyword>
<dbReference type="InterPro" id="IPR000644">
    <property type="entry name" value="CBS_dom"/>
</dbReference>
<dbReference type="AlphaFoldDB" id="A0A4Q5MZ27"/>
<dbReference type="InterPro" id="IPR051921">
    <property type="entry name" value="ABC_osmolyte_uptake_ATP-bind"/>
</dbReference>
<dbReference type="InterPro" id="IPR046342">
    <property type="entry name" value="CBS_dom_sf"/>
</dbReference>
<evidence type="ECO:0000256" key="5">
    <source>
        <dbReference type="ARBA" id="ARBA00022970"/>
    </source>
</evidence>
<dbReference type="InterPro" id="IPR017871">
    <property type="entry name" value="ABC_transporter-like_CS"/>
</dbReference>
<evidence type="ECO:0000256" key="6">
    <source>
        <dbReference type="ARBA" id="ARBA00023122"/>
    </source>
</evidence>
<evidence type="ECO:0000259" key="8">
    <source>
        <dbReference type="PROSITE" id="PS50893"/>
    </source>
</evidence>
<dbReference type="PANTHER" id="PTHR43869:SF1">
    <property type="entry name" value="GLYCINE BETAINE_PROLINE BETAINE TRANSPORT SYSTEM ATP-BINDING PROTEIN PROV"/>
    <property type="match status" value="1"/>
</dbReference>
<feature type="domain" description="ABC transporter" evidence="8">
    <location>
        <begin position="36"/>
        <end position="294"/>
    </location>
</feature>
<evidence type="ECO:0000256" key="1">
    <source>
        <dbReference type="ARBA" id="ARBA00005417"/>
    </source>
</evidence>
<dbReference type="CDD" id="cd03294">
    <property type="entry name" value="ABC_Pro_Gly_Betaine"/>
    <property type="match status" value="1"/>
</dbReference>
<dbReference type="SMART" id="SM00382">
    <property type="entry name" value="AAA"/>
    <property type="match status" value="1"/>
</dbReference>
<keyword evidence="6 7" id="KW-0129">CBS domain</keyword>
<keyword evidence="5" id="KW-0029">Amino-acid transport</keyword>
<dbReference type="Pfam" id="PF00571">
    <property type="entry name" value="CBS"/>
    <property type="match status" value="1"/>
</dbReference>
<evidence type="ECO:0000313" key="11">
    <source>
        <dbReference type="Proteomes" id="UP000293764"/>
    </source>
</evidence>
<keyword evidence="2" id="KW-0813">Transport</keyword>
<name>A0A4Q5MZ27_9MICO</name>
<dbReference type="Gene3D" id="3.10.580.10">
    <property type="entry name" value="CBS-domain"/>
    <property type="match status" value="1"/>
</dbReference>
<evidence type="ECO:0000256" key="4">
    <source>
        <dbReference type="ARBA" id="ARBA00022840"/>
    </source>
</evidence>
<evidence type="ECO:0000313" key="10">
    <source>
        <dbReference type="EMBL" id="RYV49497.1"/>
    </source>
</evidence>
<evidence type="ECO:0000256" key="2">
    <source>
        <dbReference type="ARBA" id="ARBA00022448"/>
    </source>
</evidence>
<dbReference type="Pfam" id="PF00005">
    <property type="entry name" value="ABC_tran"/>
    <property type="match status" value="1"/>
</dbReference>
<proteinExistence type="inferred from homology"/>
<dbReference type="InterPro" id="IPR005892">
    <property type="entry name" value="Gly-betaine_transp_ATP-bd"/>
</dbReference>
<gene>
    <name evidence="10" type="ORF">EUA98_18430</name>
</gene>
<dbReference type="GO" id="GO:0016020">
    <property type="term" value="C:membrane"/>
    <property type="evidence" value="ECO:0007669"/>
    <property type="project" value="InterPro"/>
</dbReference>
<comment type="caution">
    <text evidence="10">The sequence shown here is derived from an EMBL/GenBank/DDBJ whole genome shotgun (WGS) entry which is preliminary data.</text>
</comment>
<dbReference type="GO" id="GO:0006865">
    <property type="term" value="P:amino acid transport"/>
    <property type="evidence" value="ECO:0007669"/>
    <property type="project" value="UniProtKB-KW"/>
</dbReference>
<dbReference type="NCBIfam" id="TIGR01186">
    <property type="entry name" value="proV"/>
    <property type="match status" value="1"/>
</dbReference>
<evidence type="ECO:0000256" key="3">
    <source>
        <dbReference type="ARBA" id="ARBA00022741"/>
    </source>
</evidence>
<dbReference type="GO" id="GO:0031460">
    <property type="term" value="P:glycine betaine transport"/>
    <property type="evidence" value="ECO:0007669"/>
    <property type="project" value="InterPro"/>
</dbReference>
<sequence>MSCAARFACGALRHALHRARRSGTRSIGWGRLVTALRAEGVFKVFGRRPNEAVRRLRDGASREDVAGLGTAAVIDTTFEVTPGEIFVVMGLSGSGKSTLIRMLNGLVRPTAGSIILGEHDLAKVSAAELRDIRRKRVSMVFQHFALLPHRSVLDNAAFPLEISGVDKAERRRRAAEALGMVGLDGWEDSLPSQLSGGMRQRVGLARALAADTDVLLMDEAFSALDPLIRSEMQEQLLELQQTLGKTIIFITHDLNEAMHLGDRIAMMRDGRIVQIGTSEQILTEPADEYVATFVADVDRTRVLTAGSVMVRPKAVVFAAAGPHVALRQMRDEQVSAAYVVDRNRKLLGVVRDQDISAAVRLGPVALVDLTRDEVSAVSTDALLAELFAPAAETPLPVPVIDARGRLVGVIPRVTLLDAMTPTTAEVAVVDPATDPSDAYPIAVGPDLDTELDDLRLTTTGDPR</sequence>
<dbReference type="Gene3D" id="3.40.50.300">
    <property type="entry name" value="P-loop containing nucleotide triphosphate hydrolases"/>
    <property type="match status" value="1"/>
</dbReference>
<keyword evidence="3" id="KW-0547">Nucleotide-binding</keyword>
<dbReference type="FunFam" id="3.40.50.300:FF:000201">
    <property type="entry name" value="Glycine betaine/L-proline ABC transporter ATP-binding protein"/>
    <property type="match status" value="1"/>
</dbReference>
<dbReference type="EMBL" id="SDWW01000069">
    <property type="protein sequence ID" value="RYV49497.1"/>
    <property type="molecule type" value="Genomic_DNA"/>
</dbReference>
<accession>A0A4Q5MZ27</accession>
<dbReference type="Proteomes" id="UP000293764">
    <property type="component" value="Unassembled WGS sequence"/>
</dbReference>
<dbReference type="InterPro" id="IPR003593">
    <property type="entry name" value="AAA+_ATPase"/>
</dbReference>
<dbReference type="PROSITE" id="PS51371">
    <property type="entry name" value="CBS"/>
    <property type="match status" value="1"/>
</dbReference>
<dbReference type="GO" id="GO:0005524">
    <property type="term" value="F:ATP binding"/>
    <property type="evidence" value="ECO:0007669"/>
    <property type="project" value="UniProtKB-KW"/>
</dbReference>
<dbReference type="SUPFAM" id="SSF52540">
    <property type="entry name" value="P-loop containing nucleoside triphosphate hydrolases"/>
    <property type="match status" value="1"/>
</dbReference>
<evidence type="ECO:0000256" key="7">
    <source>
        <dbReference type="PROSITE-ProRule" id="PRU00703"/>
    </source>
</evidence>
<dbReference type="InterPro" id="IPR027417">
    <property type="entry name" value="P-loop_NTPase"/>
</dbReference>
<dbReference type="InterPro" id="IPR003439">
    <property type="entry name" value="ABC_transporter-like_ATP-bd"/>
</dbReference>
<comment type="similarity">
    <text evidence="1">Belongs to the ABC transporter superfamily.</text>
</comment>
<dbReference type="PANTHER" id="PTHR43869">
    <property type="entry name" value="GLYCINE BETAINE/PROLINE BETAINE TRANSPORT SYSTEM ATP-BINDING PROTEIN PROV"/>
    <property type="match status" value="1"/>
</dbReference>
<protein>
    <submittedName>
        <fullName evidence="10">Glycine betaine/L-proline ABC transporter ATP-binding protein</fullName>
    </submittedName>
</protein>
<reference evidence="10 11" key="1">
    <citation type="submission" date="2019-01" db="EMBL/GenBank/DDBJ databases">
        <title>Novel species of Cellulomonas.</title>
        <authorList>
            <person name="Liu Q."/>
            <person name="Xin Y.-H."/>
        </authorList>
    </citation>
    <scope>NUCLEOTIDE SEQUENCE [LARGE SCALE GENOMIC DNA]</scope>
    <source>
        <strain evidence="10 11">HLT2-17</strain>
    </source>
</reference>
<dbReference type="GO" id="GO:0006970">
    <property type="term" value="P:response to osmotic stress"/>
    <property type="evidence" value="ECO:0007669"/>
    <property type="project" value="UniProtKB-ARBA"/>
</dbReference>